<evidence type="ECO:0000313" key="4">
    <source>
        <dbReference type="Proteomes" id="UP000252488"/>
    </source>
</evidence>
<dbReference type="EMBL" id="QKKS01000040">
    <property type="protein sequence ID" value="RBM76504.1"/>
    <property type="molecule type" value="Genomic_DNA"/>
</dbReference>
<evidence type="ECO:0000313" key="1">
    <source>
        <dbReference type="EMBL" id="RBM56736.1"/>
    </source>
</evidence>
<evidence type="ECO:0000313" key="2">
    <source>
        <dbReference type="EMBL" id="RBM76504.1"/>
    </source>
</evidence>
<dbReference type="EMBL" id="QKKR01000007">
    <property type="protein sequence ID" value="RBM56736.1"/>
    <property type="molecule type" value="Genomic_DNA"/>
</dbReference>
<evidence type="ECO:0000313" key="3">
    <source>
        <dbReference type="Proteomes" id="UP000252427"/>
    </source>
</evidence>
<dbReference type="Proteomes" id="UP000252488">
    <property type="component" value="Unassembled WGS sequence"/>
</dbReference>
<sequence>MSSPPQPTFTYQTELIPFLLEAAAVLATFAHPNHIVYLCSWGFTLLPPTCNSKSFWYRQTKIRQRVGKARLGKPKADVHHLNHSDGGFAIHFLFIFISLYSATDSTFRY</sequence>
<accession>A0AAX1QS12</accession>
<dbReference type="Proteomes" id="UP000252427">
    <property type="component" value="Unassembled WGS sequence"/>
</dbReference>
<keyword evidence="4" id="KW-1185">Reference proteome</keyword>
<protein>
    <submittedName>
        <fullName evidence="2">Uncharacterized protein</fullName>
    </submittedName>
</protein>
<gene>
    <name evidence="1" type="ORF">DLR69_06145</name>
    <name evidence="2" type="ORF">DLR70_15200</name>
</gene>
<organism evidence="2 3">
    <name type="scientific">Vibrio paracholerae</name>
    <dbReference type="NCBI Taxonomy" id="650003"/>
    <lineage>
        <taxon>Bacteria</taxon>
        <taxon>Pseudomonadati</taxon>
        <taxon>Pseudomonadota</taxon>
        <taxon>Gammaproteobacteria</taxon>
        <taxon>Vibrionales</taxon>
        <taxon>Vibrionaceae</taxon>
        <taxon>Vibrio</taxon>
    </lineage>
</organism>
<dbReference type="AlphaFoldDB" id="A0AAX1QS12"/>
<name>A0AAX1QS12_9VIBR</name>
<proteinExistence type="predicted"/>
<comment type="caution">
    <text evidence="2">The sequence shown here is derived from an EMBL/GenBank/DDBJ whole genome shotgun (WGS) entry which is preliminary data.</text>
</comment>
<reference evidence="3 4" key="1">
    <citation type="submission" date="2018-06" db="EMBL/GenBank/DDBJ databases">
        <title>Draft genome sequences of nine Vibrio sp. clinical isolates from across the United States representing the closest known relative of Vibrio cholerae.</title>
        <authorList>
            <person name="Islam M.T."/>
            <person name="Liang K."/>
            <person name="Im M.S."/>
            <person name="Winkjer J."/>
            <person name="Busby S."/>
            <person name="Batra D."/>
            <person name="Rowe L."/>
            <person name="Tarr C.L."/>
            <person name="Boucher Y."/>
        </authorList>
    </citation>
    <scope>NUCLEOTIDE SEQUENCE [LARGE SCALE GENOMIC DNA]</scope>
    <source>
        <strain evidence="1 4">2016V-1111</strain>
        <strain evidence="2 3">2016V-1114</strain>
    </source>
</reference>